<name>A0A9D7XWR9_9MICO</name>
<dbReference type="EMBL" id="JADKGK010000019">
    <property type="protein sequence ID" value="MBL0003974.1"/>
    <property type="molecule type" value="Genomic_DNA"/>
</dbReference>
<comment type="caution">
    <text evidence="2">The sequence shown here is derived from an EMBL/GenBank/DDBJ whole genome shotgun (WGS) entry which is preliminary data.</text>
</comment>
<organism evidence="2 3">
    <name type="scientific">Candidatus Phosphoribacter hodrii</name>
    <dbReference type="NCBI Taxonomy" id="2953743"/>
    <lineage>
        <taxon>Bacteria</taxon>
        <taxon>Bacillati</taxon>
        <taxon>Actinomycetota</taxon>
        <taxon>Actinomycetes</taxon>
        <taxon>Micrococcales</taxon>
        <taxon>Dermatophilaceae</taxon>
        <taxon>Candidatus Phosphoribacter</taxon>
    </lineage>
</organism>
<dbReference type="AlphaFoldDB" id="A0A9D7XWR9"/>
<accession>A0A9D7XWR9</accession>
<evidence type="ECO:0000313" key="2">
    <source>
        <dbReference type="EMBL" id="MBL0003974.1"/>
    </source>
</evidence>
<feature type="region of interest" description="Disordered" evidence="1">
    <location>
        <begin position="41"/>
        <end position="62"/>
    </location>
</feature>
<evidence type="ECO:0000256" key="1">
    <source>
        <dbReference type="SAM" id="MobiDB-lite"/>
    </source>
</evidence>
<protein>
    <submittedName>
        <fullName evidence="2">Uncharacterized protein</fullName>
    </submittedName>
</protein>
<reference evidence="2" key="1">
    <citation type="submission" date="2020-10" db="EMBL/GenBank/DDBJ databases">
        <title>Connecting structure to function with the recovery of over 1000 high-quality activated sludge metagenome-assembled genomes encoding full-length rRNA genes using long-read sequencing.</title>
        <authorList>
            <person name="Singleton C.M."/>
            <person name="Petriglieri F."/>
            <person name="Kristensen J.M."/>
            <person name="Kirkegaard R.H."/>
            <person name="Michaelsen T.Y."/>
            <person name="Andersen M.H."/>
            <person name="Karst S.M."/>
            <person name="Dueholm M.S."/>
            <person name="Nielsen P.H."/>
            <person name="Albertsen M."/>
        </authorList>
    </citation>
    <scope>NUCLEOTIDE SEQUENCE</scope>
    <source>
        <strain evidence="2">Ribe_18-Q3-R11-54_MAXAC.001</strain>
    </source>
</reference>
<dbReference type="Proteomes" id="UP000886632">
    <property type="component" value="Unassembled WGS sequence"/>
</dbReference>
<proteinExistence type="predicted"/>
<sequence length="124" mass="13319">MPPSCLGTGADGTRIEADLIARRMPVELADRDTLVAMVTSPTPHNVASARGRPLPSSSRPTAAYSRPTVASIAWSVAPQHVCLPRAAFFARQETVAAKLAPSGGRAVSWWRPIHSAYRCWLRAS</sequence>
<gene>
    <name evidence="2" type="ORF">IPP00_08305</name>
</gene>
<evidence type="ECO:0000313" key="3">
    <source>
        <dbReference type="Proteomes" id="UP000886632"/>
    </source>
</evidence>